<organism evidence="1 2">
    <name type="scientific">Deinococcus aluminii</name>
    <dbReference type="NCBI Taxonomy" id="1656885"/>
    <lineage>
        <taxon>Bacteria</taxon>
        <taxon>Thermotogati</taxon>
        <taxon>Deinococcota</taxon>
        <taxon>Deinococci</taxon>
        <taxon>Deinococcales</taxon>
        <taxon>Deinococcaceae</taxon>
        <taxon>Deinococcus</taxon>
    </lineage>
</organism>
<dbReference type="EMBL" id="BAABRV010000005">
    <property type="protein sequence ID" value="GAA5533916.1"/>
    <property type="molecule type" value="Genomic_DNA"/>
</dbReference>
<comment type="caution">
    <text evidence="1">The sequence shown here is derived from an EMBL/GenBank/DDBJ whole genome shotgun (WGS) entry which is preliminary data.</text>
</comment>
<name>A0ABP9XG71_9DEIO</name>
<keyword evidence="2" id="KW-1185">Reference proteome</keyword>
<accession>A0ABP9XG71</accession>
<reference evidence="1 2" key="1">
    <citation type="submission" date="2024-02" db="EMBL/GenBank/DDBJ databases">
        <title>Deinococcus aluminii NBRC 112889.</title>
        <authorList>
            <person name="Ichikawa N."/>
            <person name="Katano-Makiyama Y."/>
            <person name="Hidaka K."/>
        </authorList>
    </citation>
    <scope>NUCLEOTIDE SEQUENCE [LARGE SCALE GENOMIC DNA]</scope>
    <source>
        <strain evidence="1 2">NBRC 112889</strain>
    </source>
</reference>
<protein>
    <submittedName>
        <fullName evidence="1">Uncharacterized protein</fullName>
    </submittedName>
</protein>
<dbReference type="Proteomes" id="UP001404956">
    <property type="component" value="Unassembled WGS sequence"/>
</dbReference>
<evidence type="ECO:0000313" key="2">
    <source>
        <dbReference type="Proteomes" id="UP001404956"/>
    </source>
</evidence>
<dbReference type="RefSeq" id="WP_345454766.1">
    <property type="nucleotide sequence ID" value="NZ_BAABRV010000005.1"/>
</dbReference>
<gene>
    <name evidence="1" type="ORF">Dalu01_02324</name>
</gene>
<evidence type="ECO:0000313" key="1">
    <source>
        <dbReference type="EMBL" id="GAA5533916.1"/>
    </source>
</evidence>
<sequence length="101" mass="11572">MTSPYHTTYHSRIRAVDIQSAGCCLVQEEDAYGRAVGAALEFPTYEEAVKFVQGKQHSPWLNGPAHGPKRRDPYGETLWFTDVYTADGRFIRTRTWHLLWG</sequence>
<proteinExistence type="predicted"/>